<reference evidence="2" key="1">
    <citation type="journal article" date="2022" name="Mol. Ecol. Resour.">
        <title>The genomes of chicory, endive, great burdock and yacon provide insights into Asteraceae palaeo-polyploidization history and plant inulin production.</title>
        <authorList>
            <person name="Fan W."/>
            <person name="Wang S."/>
            <person name="Wang H."/>
            <person name="Wang A."/>
            <person name="Jiang F."/>
            <person name="Liu H."/>
            <person name="Zhao H."/>
            <person name="Xu D."/>
            <person name="Zhang Y."/>
        </authorList>
    </citation>
    <scope>NUCLEOTIDE SEQUENCE [LARGE SCALE GENOMIC DNA]</scope>
    <source>
        <strain evidence="2">cv. Niubang</strain>
    </source>
</reference>
<reference evidence="1 2" key="2">
    <citation type="journal article" date="2022" name="Mol. Ecol. Resour.">
        <title>The genomes of chicory, endive, great burdock and yacon provide insights into Asteraceae paleo-polyploidization history and plant inulin production.</title>
        <authorList>
            <person name="Fan W."/>
            <person name="Wang S."/>
            <person name="Wang H."/>
            <person name="Wang A."/>
            <person name="Jiang F."/>
            <person name="Liu H."/>
            <person name="Zhao H."/>
            <person name="Xu D."/>
            <person name="Zhang Y."/>
        </authorList>
    </citation>
    <scope>NUCLEOTIDE SEQUENCE [LARGE SCALE GENOMIC DNA]</scope>
    <source>
        <strain evidence="2">cv. Niubang</strain>
    </source>
</reference>
<accession>A0ACB9B901</accession>
<name>A0ACB9B901_ARCLA</name>
<protein>
    <submittedName>
        <fullName evidence="1">Uncharacterized protein</fullName>
    </submittedName>
</protein>
<gene>
    <name evidence="1" type="ORF">L6452_18915</name>
</gene>
<dbReference type="EMBL" id="CM042052">
    <property type="protein sequence ID" value="KAI3718068.1"/>
    <property type="molecule type" value="Genomic_DNA"/>
</dbReference>
<sequence length="97" mass="10624">MVDDLRVEVDGCSRTIDGDRERERESATRIARTMATPQGTQEHIVAQINIELNAARARIGALTNQHSQAVEEIEFLRNQNASNAAGHSHGQSGFSIP</sequence>
<comment type="caution">
    <text evidence="1">The sequence shown here is derived from an EMBL/GenBank/DDBJ whole genome shotgun (WGS) entry which is preliminary data.</text>
</comment>
<organism evidence="1 2">
    <name type="scientific">Arctium lappa</name>
    <name type="common">Greater burdock</name>
    <name type="synonym">Lappa major</name>
    <dbReference type="NCBI Taxonomy" id="4217"/>
    <lineage>
        <taxon>Eukaryota</taxon>
        <taxon>Viridiplantae</taxon>
        <taxon>Streptophyta</taxon>
        <taxon>Embryophyta</taxon>
        <taxon>Tracheophyta</taxon>
        <taxon>Spermatophyta</taxon>
        <taxon>Magnoliopsida</taxon>
        <taxon>eudicotyledons</taxon>
        <taxon>Gunneridae</taxon>
        <taxon>Pentapetalae</taxon>
        <taxon>asterids</taxon>
        <taxon>campanulids</taxon>
        <taxon>Asterales</taxon>
        <taxon>Asteraceae</taxon>
        <taxon>Carduoideae</taxon>
        <taxon>Cardueae</taxon>
        <taxon>Arctiinae</taxon>
        <taxon>Arctium</taxon>
    </lineage>
</organism>
<keyword evidence="2" id="KW-1185">Reference proteome</keyword>
<dbReference type="Proteomes" id="UP001055879">
    <property type="component" value="Linkage Group LG06"/>
</dbReference>
<proteinExistence type="predicted"/>
<evidence type="ECO:0000313" key="1">
    <source>
        <dbReference type="EMBL" id="KAI3718068.1"/>
    </source>
</evidence>
<evidence type="ECO:0000313" key="2">
    <source>
        <dbReference type="Proteomes" id="UP001055879"/>
    </source>
</evidence>